<sequence length="155" mass="17648">MSLMERDPNAPSVWRDEMQVTNRYTFGIAGERFFRSIKDEGRILGTHCKSCDRMYVPAAVFCERCLSQLDEWVDMGIVGEVATFTHLFVNIDGSRRQEPETIVFIKMGDGGIIHRLILNDDEHVSIGMQAQAVFKPPAEREGSILDISHFELLQN</sequence>
<evidence type="ECO:0000259" key="1">
    <source>
        <dbReference type="Pfam" id="PF12172"/>
    </source>
</evidence>
<accession>X1F1N9</accession>
<organism evidence="2">
    <name type="scientific">marine sediment metagenome</name>
    <dbReference type="NCBI Taxonomy" id="412755"/>
    <lineage>
        <taxon>unclassified sequences</taxon>
        <taxon>metagenomes</taxon>
        <taxon>ecological metagenomes</taxon>
    </lineage>
</organism>
<reference evidence="2" key="1">
    <citation type="journal article" date="2014" name="Front. Microbiol.">
        <title>High frequency of phylogenetically diverse reductive dehalogenase-homologous genes in deep subseafloor sedimentary metagenomes.</title>
        <authorList>
            <person name="Kawai M."/>
            <person name="Futagami T."/>
            <person name="Toyoda A."/>
            <person name="Takaki Y."/>
            <person name="Nishi S."/>
            <person name="Hori S."/>
            <person name="Arai W."/>
            <person name="Tsubouchi T."/>
            <person name="Morono Y."/>
            <person name="Uchiyama I."/>
            <person name="Ito T."/>
            <person name="Fujiyama A."/>
            <person name="Inagaki F."/>
            <person name="Takami H."/>
        </authorList>
    </citation>
    <scope>NUCLEOTIDE SEQUENCE</scope>
    <source>
        <strain evidence="2">Expedition CK06-06</strain>
    </source>
</reference>
<dbReference type="Pfam" id="PF12172">
    <property type="entry name" value="zf-ChsH2"/>
    <property type="match status" value="1"/>
</dbReference>
<dbReference type="InterPro" id="IPR012340">
    <property type="entry name" value="NA-bd_OB-fold"/>
</dbReference>
<name>X1F1N9_9ZZZZ</name>
<evidence type="ECO:0000313" key="2">
    <source>
        <dbReference type="EMBL" id="GAH38847.1"/>
    </source>
</evidence>
<gene>
    <name evidence="2" type="ORF">S03H2_13652</name>
</gene>
<dbReference type="PANTHER" id="PTHR34075">
    <property type="entry name" value="BLR3430 PROTEIN"/>
    <property type="match status" value="1"/>
</dbReference>
<dbReference type="SUPFAM" id="SSF50249">
    <property type="entry name" value="Nucleic acid-binding proteins"/>
    <property type="match status" value="1"/>
</dbReference>
<dbReference type="InterPro" id="IPR052513">
    <property type="entry name" value="Thioester_dehydratase-like"/>
</dbReference>
<dbReference type="EMBL" id="BARU01006926">
    <property type="protein sequence ID" value="GAH38847.1"/>
    <property type="molecule type" value="Genomic_DNA"/>
</dbReference>
<feature type="domain" description="ChsH2 rubredoxin-like zinc ribbon" evidence="1">
    <location>
        <begin position="36"/>
        <end position="68"/>
    </location>
</feature>
<dbReference type="Gene3D" id="6.10.30.10">
    <property type="match status" value="1"/>
</dbReference>
<dbReference type="InterPro" id="IPR022002">
    <property type="entry name" value="ChsH2_Znr"/>
</dbReference>
<dbReference type="Gene3D" id="2.40.50.140">
    <property type="entry name" value="Nucleic acid-binding proteins"/>
    <property type="match status" value="1"/>
</dbReference>
<protein>
    <recommendedName>
        <fullName evidence="1">ChsH2 rubredoxin-like zinc ribbon domain-containing protein</fullName>
    </recommendedName>
</protein>
<dbReference type="PANTHER" id="PTHR34075:SF4">
    <property type="entry name" value="DUF35 DOMAIN-CONTAINING PROTEIN"/>
    <property type="match status" value="1"/>
</dbReference>
<dbReference type="AlphaFoldDB" id="X1F1N9"/>
<proteinExistence type="predicted"/>
<comment type="caution">
    <text evidence="2">The sequence shown here is derived from an EMBL/GenBank/DDBJ whole genome shotgun (WGS) entry which is preliminary data.</text>
</comment>